<evidence type="ECO:0000259" key="9">
    <source>
        <dbReference type="PROSITE" id="PS50968"/>
    </source>
</evidence>
<evidence type="ECO:0000256" key="7">
    <source>
        <dbReference type="ARBA" id="ARBA00023267"/>
    </source>
</evidence>
<dbReference type="GO" id="GO:0009317">
    <property type="term" value="C:acetyl-CoA carboxylase complex"/>
    <property type="evidence" value="ECO:0007669"/>
    <property type="project" value="InterPro"/>
</dbReference>
<evidence type="ECO:0000256" key="2">
    <source>
        <dbReference type="ARBA" id="ARBA00017562"/>
    </source>
</evidence>
<dbReference type="PROSITE" id="PS00188">
    <property type="entry name" value="BIOTIN"/>
    <property type="match status" value="1"/>
</dbReference>
<proteinExistence type="predicted"/>
<feature type="domain" description="Lipoyl-binding" evidence="9">
    <location>
        <begin position="83"/>
        <end position="159"/>
    </location>
</feature>
<keyword evidence="3 8" id="KW-0444">Lipid biosynthesis</keyword>
<evidence type="ECO:0000256" key="8">
    <source>
        <dbReference type="RuleBase" id="RU364072"/>
    </source>
</evidence>
<keyword evidence="11" id="KW-1185">Reference proteome</keyword>
<dbReference type="RefSeq" id="WP_094336040.1">
    <property type="nucleotide sequence ID" value="NZ_NFIE01000028.1"/>
</dbReference>
<protein>
    <recommendedName>
        <fullName evidence="2 8">Biotin carboxyl carrier protein of acetyl-CoA carboxylase</fullName>
    </recommendedName>
</protein>
<keyword evidence="5 8" id="KW-0443">Lipid metabolism</keyword>
<reference evidence="11" key="1">
    <citation type="submission" date="2017-04" db="EMBL/GenBank/DDBJ databases">
        <title>Function of individual gut microbiota members based on whole genome sequencing of pure cultures obtained from chicken caecum.</title>
        <authorList>
            <person name="Medvecky M."/>
            <person name="Cejkova D."/>
            <person name="Polansky O."/>
            <person name="Karasova D."/>
            <person name="Kubasova T."/>
            <person name="Cizek A."/>
            <person name="Rychlik I."/>
        </authorList>
    </citation>
    <scope>NUCLEOTIDE SEQUENCE [LARGE SCALE GENOMIC DNA]</scope>
    <source>
        <strain evidence="11">An5</strain>
    </source>
</reference>
<dbReference type="InterPro" id="IPR000089">
    <property type="entry name" value="Biotin_lipoyl"/>
</dbReference>
<dbReference type="InterPro" id="IPR001882">
    <property type="entry name" value="Biotin_BS"/>
</dbReference>
<evidence type="ECO:0000256" key="6">
    <source>
        <dbReference type="ARBA" id="ARBA00023160"/>
    </source>
</evidence>
<dbReference type="PRINTS" id="PR01071">
    <property type="entry name" value="ACOABIOTINCC"/>
</dbReference>
<comment type="pathway">
    <text evidence="1 8">Lipid metabolism; fatty acid biosynthesis.</text>
</comment>
<dbReference type="GO" id="GO:0006633">
    <property type="term" value="P:fatty acid biosynthetic process"/>
    <property type="evidence" value="ECO:0007669"/>
    <property type="project" value="UniProtKB-UniPathway"/>
</dbReference>
<dbReference type="InterPro" id="IPR050709">
    <property type="entry name" value="Biotin_Carboxyl_Carrier/Decarb"/>
</dbReference>
<dbReference type="UniPathway" id="UPA00094"/>
<dbReference type="SUPFAM" id="SSF51230">
    <property type="entry name" value="Single hybrid motif"/>
    <property type="match status" value="1"/>
</dbReference>
<dbReference type="PANTHER" id="PTHR45266:SF3">
    <property type="entry name" value="OXALOACETATE DECARBOXYLASE ALPHA CHAIN"/>
    <property type="match status" value="1"/>
</dbReference>
<keyword evidence="6 8" id="KW-0275">Fatty acid biosynthesis</keyword>
<gene>
    <name evidence="10" type="ORF">B5G02_09480</name>
</gene>
<dbReference type="Pfam" id="PF00364">
    <property type="entry name" value="Biotin_lipoyl"/>
    <property type="match status" value="1"/>
</dbReference>
<accession>A0A1Y3XI35</accession>
<comment type="caution">
    <text evidence="10">The sequence shown here is derived from an EMBL/GenBank/DDBJ whole genome shotgun (WGS) entry which is preliminary data.</text>
</comment>
<keyword evidence="4 8" id="KW-0276">Fatty acid metabolism</keyword>
<dbReference type="InterPro" id="IPR011053">
    <property type="entry name" value="Single_hybrid_motif"/>
</dbReference>
<dbReference type="InterPro" id="IPR001249">
    <property type="entry name" value="AcCoA_biotinCC"/>
</dbReference>
<evidence type="ECO:0000313" key="10">
    <source>
        <dbReference type="EMBL" id="OUN84811.1"/>
    </source>
</evidence>
<name>A0A1Y3XI35_9ACTN</name>
<evidence type="ECO:0000256" key="4">
    <source>
        <dbReference type="ARBA" id="ARBA00022832"/>
    </source>
</evidence>
<evidence type="ECO:0000256" key="3">
    <source>
        <dbReference type="ARBA" id="ARBA00022516"/>
    </source>
</evidence>
<sequence length="170" mass="17127">MKIDSQKLNEVAALMEDHGLTRVRLSEQDGRVIELERTPAPVVAAASLPVADAAPAAAPDRAVPAPAAAAAPAAGDTGADAGAVAVTAPMVGVFYAAPSPDADPFVRVGAHVHAGDTLCIIEAMKLMNEVVADIDGTVVAIDVTDGALVEYGARIMSIEPDEPAKGAGAR</sequence>
<comment type="function">
    <text evidence="8">This protein is a component of the acetyl coenzyme A carboxylase complex; first, biotin carboxylase catalyzes the carboxylation of the carrier protein and then the transcarboxylase transfers the carboxyl group to form malonyl-CoA.</text>
</comment>
<dbReference type="NCBIfam" id="TIGR00531">
    <property type="entry name" value="BCCP"/>
    <property type="match status" value="1"/>
</dbReference>
<dbReference type="PANTHER" id="PTHR45266">
    <property type="entry name" value="OXALOACETATE DECARBOXYLASE ALPHA CHAIN"/>
    <property type="match status" value="1"/>
</dbReference>
<keyword evidence="7 8" id="KW-0092">Biotin</keyword>
<dbReference type="GO" id="GO:0003989">
    <property type="term" value="F:acetyl-CoA carboxylase activity"/>
    <property type="evidence" value="ECO:0007669"/>
    <property type="project" value="InterPro"/>
</dbReference>
<evidence type="ECO:0000256" key="5">
    <source>
        <dbReference type="ARBA" id="ARBA00023098"/>
    </source>
</evidence>
<dbReference type="Gene3D" id="2.40.50.100">
    <property type="match status" value="1"/>
</dbReference>
<evidence type="ECO:0000313" key="11">
    <source>
        <dbReference type="Proteomes" id="UP000195781"/>
    </source>
</evidence>
<dbReference type="PROSITE" id="PS50968">
    <property type="entry name" value="BIOTINYL_LIPOYL"/>
    <property type="match status" value="1"/>
</dbReference>
<dbReference type="OrthoDB" id="9811735at2"/>
<organism evidence="10 11">
    <name type="scientific">[Collinsella] massiliensis</name>
    <dbReference type="NCBI Taxonomy" id="1232426"/>
    <lineage>
        <taxon>Bacteria</taxon>
        <taxon>Bacillati</taxon>
        <taxon>Actinomycetota</taxon>
        <taxon>Coriobacteriia</taxon>
        <taxon>Coriobacteriales</taxon>
        <taxon>Coriobacteriaceae</taxon>
        <taxon>Enorma</taxon>
    </lineage>
</organism>
<evidence type="ECO:0000256" key="1">
    <source>
        <dbReference type="ARBA" id="ARBA00005194"/>
    </source>
</evidence>
<dbReference type="EMBL" id="NFIE01000028">
    <property type="protein sequence ID" value="OUN84811.1"/>
    <property type="molecule type" value="Genomic_DNA"/>
</dbReference>
<dbReference type="Proteomes" id="UP000195781">
    <property type="component" value="Unassembled WGS sequence"/>
</dbReference>
<dbReference type="CDD" id="cd06850">
    <property type="entry name" value="biotinyl_domain"/>
    <property type="match status" value="1"/>
</dbReference>
<dbReference type="AlphaFoldDB" id="A0A1Y3XI35"/>